<evidence type="ECO:0000313" key="1">
    <source>
        <dbReference type="EMBL" id="JAE00532.1"/>
    </source>
</evidence>
<reference evidence="1" key="2">
    <citation type="journal article" date="2015" name="Data Brief">
        <title>Shoot transcriptome of the giant reed, Arundo donax.</title>
        <authorList>
            <person name="Barrero R.A."/>
            <person name="Guerrero F.D."/>
            <person name="Moolhuijzen P."/>
            <person name="Goolsby J.A."/>
            <person name="Tidwell J."/>
            <person name="Bellgard S.E."/>
            <person name="Bellgard M.I."/>
        </authorList>
    </citation>
    <scope>NUCLEOTIDE SEQUENCE</scope>
    <source>
        <tissue evidence="1">Shoot tissue taken approximately 20 cm above the soil surface</tissue>
    </source>
</reference>
<organism evidence="1">
    <name type="scientific">Arundo donax</name>
    <name type="common">Giant reed</name>
    <name type="synonym">Donax arundinaceus</name>
    <dbReference type="NCBI Taxonomy" id="35708"/>
    <lineage>
        <taxon>Eukaryota</taxon>
        <taxon>Viridiplantae</taxon>
        <taxon>Streptophyta</taxon>
        <taxon>Embryophyta</taxon>
        <taxon>Tracheophyta</taxon>
        <taxon>Spermatophyta</taxon>
        <taxon>Magnoliopsida</taxon>
        <taxon>Liliopsida</taxon>
        <taxon>Poales</taxon>
        <taxon>Poaceae</taxon>
        <taxon>PACMAD clade</taxon>
        <taxon>Arundinoideae</taxon>
        <taxon>Arundineae</taxon>
        <taxon>Arundo</taxon>
    </lineage>
</organism>
<name>A0A0A9EKB1_ARUDO</name>
<dbReference type="EMBL" id="GBRH01197364">
    <property type="protein sequence ID" value="JAE00532.1"/>
    <property type="molecule type" value="Transcribed_RNA"/>
</dbReference>
<proteinExistence type="predicted"/>
<protein>
    <submittedName>
        <fullName evidence="1">Uncharacterized protein</fullName>
    </submittedName>
</protein>
<accession>A0A0A9EKB1</accession>
<reference evidence="1" key="1">
    <citation type="submission" date="2014-09" db="EMBL/GenBank/DDBJ databases">
        <authorList>
            <person name="Magalhaes I.L.F."/>
            <person name="Oliveira U."/>
            <person name="Santos F.R."/>
            <person name="Vidigal T.H.D.A."/>
            <person name="Brescovit A.D."/>
            <person name="Santos A.J."/>
        </authorList>
    </citation>
    <scope>NUCLEOTIDE SEQUENCE</scope>
    <source>
        <tissue evidence="1">Shoot tissue taken approximately 20 cm above the soil surface</tissue>
    </source>
</reference>
<sequence>MSNGDKYHDLSSESWNAWLPYQKQKNKGSSLMRPTSKLWCNSTKSEF</sequence>
<dbReference type="AlphaFoldDB" id="A0A0A9EKB1"/>